<dbReference type="EMBL" id="CP017558">
    <property type="protein sequence ID" value="AOW06856.1"/>
    <property type="molecule type" value="Genomic_DNA"/>
</dbReference>
<evidence type="ECO:0000313" key="2">
    <source>
        <dbReference type="Proteomes" id="UP000182444"/>
    </source>
</evidence>
<dbReference type="RefSeq" id="XP_068139401.1">
    <property type="nucleotide sequence ID" value="XM_068283300.1"/>
</dbReference>
<sequence>MMGILRGLPEGLLELTKVQVGVYTVPSDECLVLIMACWRVIVVYGGLNSRGGGVKSISLESLRVGDSDGILGLSTDSPRFKKQQQTTKQSVGTHLIDRWSQKLPLLSVSIFISDQRGYDILAGWVQVTIGGKSDD</sequence>
<dbReference type="VEuPathDB" id="FungiDB:YALI1_F11889g"/>
<dbReference type="Proteomes" id="UP000182444">
    <property type="component" value="Chromosome 1F"/>
</dbReference>
<gene>
    <name evidence="1" type="ORF">YALI1_F11889g</name>
</gene>
<evidence type="ECO:0000313" key="1">
    <source>
        <dbReference type="EMBL" id="AOW06856.1"/>
    </source>
</evidence>
<protein>
    <submittedName>
        <fullName evidence="1">Uncharacterized protein</fullName>
    </submittedName>
</protein>
<dbReference type="AlphaFoldDB" id="A0A1D8NMK3"/>
<proteinExistence type="predicted"/>
<dbReference type="GeneID" id="94583888"/>
<organism evidence="1 2">
    <name type="scientific">Yarrowia lipolytica</name>
    <name type="common">Candida lipolytica</name>
    <dbReference type="NCBI Taxonomy" id="4952"/>
    <lineage>
        <taxon>Eukaryota</taxon>
        <taxon>Fungi</taxon>
        <taxon>Dikarya</taxon>
        <taxon>Ascomycota</taxon>
        <taxon>Saccharomycotina</taxon>
        <taxon>Dipodascomycetes</taxon>
        <taxon>Dipodascales</taxon>
        <taxon>Dipodascales incertae sedis</taxon>
        <taxon>Yarrowia</taxon>
    </lineage>
</organism>
<accession>A0A1D8NMK3</accession>
<reference evidence="1 2" key="1">
    <citation type="journal article" date="2016" name="PLoS ONE">
        <title>Sequence Assembly of Yarrowia lipolytica Strain W29/CLIB89 Shows Transposable Element Diversity.</title>
        <authorList>
            <person name="Magnan C."/>
            <person name="Yu J."/>
            <person name="Chang I."/>
            <person name="Jahn E."/>
            <person name="Kanomata Y."/>
            <person name="Wu J."/>
            <person name="Zeller M."/>
            <person name="Oakes M."/>
            <person name="Baldi P."/>
            <person name="Sandmeyer S."/>
        </authorList>
    </citation>
    <scope>NUCLEOTIDE SEQUENCE [LARGE SCALE GENOMIC DNA]</scope>
    <source>
        <strain evidence="2">CLIB89(W29)</strain>
    </source>
</reference>
<name>A0A1D8NMK3_YARLL</name>